<proteinExistence type="predicted"/>
<dbReference type="Pfam" id="PF04234">
    <property type="entry name" value="CopC"/>
    <property type="match status" value="1"/>
</dbReference>
<gene>
    <name evidence="12" type="ORF">MUG84_09705</name>
</gene>
<organism evidence="12 13">
    <name type="scientific">Paenibacillus mangrovi</name>
    <dbReference type="NCBI Taxonomy" id="2931978"/>
    <lineage>
        <taxon>Bacteria</taxon>
        <taxon>Bacillati</taxon>
        <taxon>Bacillota</taxon>
        <taxon>Bacilli</taxon>
        <taxon>Bacillales</taxon>
        <taxon>Paenibacillaceae</taxon>
        <taxon>Paenibacillus</taxon>
    </lineage>
</organism>
<evidence type="ECO:0000256" key="7">
    <source>
        <dbReference type="ARBA" id="ARBA00023008"/>
    </source>
</evidence>
<feature type="transmembrane region" description="Helical" evidence="9">
    <location>
        <begin position="307"/>
        <end position="327"/>
    </location>
</feature>
<keyword evidence="7" id="KW-0186">Copper</keyword>
<sequence length="558" mass="60807">MNKKLRILPAWLTVILIGLLLVPGFASAHAYIVKSMPGENEMLAQAPAKVVIDFNEPLQKAFHSIIVTDSSGKKVNLSESRIPEGESSALEADLQPDLPQGVYAVQWKAVSADGHPVEGTFSFQIGEGGGSTGNAAHSVVTAPDWPGTDQVIIRWLIYTSLAFLAGIYFFQLYLLPVGAGSRLEWSGRSTRLIWINIAVLAASFLLSLPLQTGIDAGVGWRGVWSDPSLLLKMLRITSFGEVWLVQLLLLVVVIALAAAAPRIKDQDQAYITRTVTFLLLMSMLLAKSFTGHPAASESKALAITMDFLHLGAASLWLGCLLAFAVLLPKEASLPADTENRKKGYFAVIRRFSLWGTGFVVLILISGIYASLQYVPTWYSLFHTSYGKVLLAKCALLLIMLLCAAWNMLRGRREQRSLGAGVWLELTAGVLALMLAAALTNMPTAMSSPGPVHMQQKLENQNLVTLDITPNTTGVNEFEVKVQDSKGQPVKGIQQIKLTLTCLDMDMGKYEIVMPGGKAEGYKAEDLISMAGKWNVHVHVLTDKLETWDTDMVIHVGNH</sequence>
<evidence type="ECO:0000259" key="10">
    <source>
        <dbReference type="Pfam" id="PF04234"/>
    </source>
</evidence>
<evidence type="ECO:0000256" key="1">
    <source>
        <dbReference type="ARBA" id="ARBA00004651"/>
    </source>
</evidence>
<dbReference type="InterPro" id="IPR007348">
    <property type="entry name" value="CopC_dom"/>
</dbReference>
<dbReference type="GO" id="GO:0046688">
    <property type="term" value="P:response to copper ion"/>
    <property type="evidence" value="ECO:0007669"/>
    <property type="project" value="InterPro"/>
</dbReference>
<dbReference type="AlphaFoldDB" id="A0A9X2B269"/>
<evidence type="ECO:0000313" key="12">
    <source>
        <dbReference type="EMBL" id="MCJ8012016.1"/>
    </source>
</evidence>
<evidence type="ECO:0000256" key="2">
    <source>
        <dbReference type="ARBA" id="ARBA00022475"/>
    </source>
</evidence>
<dbReference type="RefSeq" id="WP_244724411.1">
    <property type="nucleotide sequence ID" value="NZ_JALIRP010000003.1"/>
</dbReference>
<dbReference type="Proteomes" id="UP001139347">
    <property type="component" value="Unassembled WGS sequence"/>
</dbReference>
<dbReference type="GO" id="GO:0005886">
    <property type="term" value="C:plasma membrane"/>
    <property type="evidence" value="ECO:0007669"/>
    <property type="project" value="UniProtKB-SubCell"/>
</dbReference>
<dbReference type="InterPro" id="IPR014755">
    <property type="entry name" value="Cu-Rt/internalin_Ig-like"/>
</dbReference>
<evidence type="ECO:0000259" key="11">
    <source>
        <dbReference type="Pfam" id="PF05425"/>
    </source>
</evidence>
<dbReference type="GO" id="GO:0006825">
    <property type="term" value="P:copper ion transport"/>
    <property type="evidence" value="ECO:0007669"/>
    <property type="project" value="InterPro"/>
</dbReference>
<dbReference type="InterPro" id="IPR008457">
    <property type="entry name" value="Cu-R_CopD_dom"/>
</dbReference>
<dbReference type="GO" id="GO:0005507">
    <property type="term" value="F:copper ion binding"/>
    <property type="evidence" value="ECO:0007669"/>
    <property type="project" value="InterPro"/>
</dbReference>
<dbReference type="InterPro" id="IPR014756">
    <property type="entry name" value="Ig_E-set"/>
</dbReference>
<dbReference type="Pfam" id="PF05425">
    <property type="entry name" value="CopD"/>
    <property type="match status" value="1"/>
</dbReference>
<keyword evidence="2" id="KW-1003">Cell membrane</keyword>
<feature type="transmembrane region" description="Helical" evidence="9">
    <location>
        <begin position="270"/>
        <end position="287"/>
    </location>
</feature>
<comment type="caution">
    <text evidence="12">The sequence shown here is derived from an EMBL/GenBank/DDBJ whole genome shotgun (WGS) entry which is preliminary data.</text>
</comment>
<dbReference type="SUPFAM" id="SSF81296">
    <property type="entry name" value="E set domains"/>
    <property type="match status" value="1"/>
</dbReference>
<feature type="domain" description="CopC" evidence="10">
    <location>
        <begin position="29"/>
        <end position="125"/>
    </location>
</feature>
<dbReference type="EMBL" id="JALIRP010000003">
    <property type="protein sequence ID" value="MCJ8012016.1"/>
    <property type="molecule type" value="Genomic_DNA"/>
</dbReference>
<evidence type="ECO:0000256" key="8">
    <source>
        <dbReference type="ARBA" id="ARBA00023136"/>
    </source>
</evidence>
<protein>
    <submittedName>
        <fullName evidence="12">Copper resistance CopC/CopD family protein</fullName>
    </submittedName>
</protein>
<feature type="transmembrane region" description="Helical" evidence="9">
    <location>
        <begin position="155"/>
        <end position="180"/>
    </location>
</feature>
<evidence type="ECO:0000256" key="6">
    <source>
        <dbReference type="ARBA" id="ARBA00022989"/>
    </source>
</evidence>
<dbReference type="PANTHER" id="PTHR34820">
    <property type="entry name" value="INNER MEMBRANE PROTEIN YEBZ"/>
    <property type="match status" value="1"/>
</dbReference>
<keyword evidence="4" id="KW-0479">Metal-binding</keyword>
<feature type="transmembrane region" description="Helical" evidence="9">
    <location>
        <begin position="420"/>
        <end position="438"/>
    </location>
</feature>
<feature type="transmembrane region" description="Helical" evidence="9">
    <location>
        <begin position="389"/>
        <end position="408"/>
    </location>
</feature>
<dbReference type="GO" id="GO:0042597">
    <property type="term" value="C:periplasmic space"/>
    <property type="evidence" value="ECO:0007669"/>
    <property type="project" value="InterPro"/>
</dbReference>
<feature type="transmembrane region" description="Helical" evidence="9">
    <location>
        <begin position="234"/>
        <end position="258"/>
    </location>
</feature>
<comment type="subcellular location">
    <subcellularLocation>
        <location evidence="1">Cell membrane</location>
        <topology evidence="1">Multi-pass membrane protein</topology>
    </subcellularLocation>
</comment>
<feature type="transmembrane region" description="Helical" evidence="9">
    <location>
        <begin position="347"/>
        <end position="369"/>
    </location>
</feature>
<accession>A0A9X2B269</accession>
<name>A0A9X2B269_9BACL</name>
<feature type="transmembrane region" description="Helical" evidence="9">
    <location>
        <begin position="192"/>
        <end position="214"/>
    </location>
</feature>
<evidence type="ECO:0000313" key="13">
    <source>
        <dbReference type="Proteomes" id="UP001139347"/>
    </source>
</evidence>
<keyword evidence="3 9" id="KW-0812">Transmembrane</keyword>
<keyword evidence="5" id="KW-0732">Signal</keyword>
<evidence type="ECO:0000256" key="4">
    <source>
        <dbReference type="ARBA" id="ARBA00022723"/>
    </source>
</evidence>
<keyword evidence="6 9" id="KW-1133">Transmembrane helix</keyword>
<dbReference type="Gene3D" id="2.60.40.1220">
    <property type="match status" value="1"/>
</dbReference>
<keyword evidence="13" id="KW-1185">Reference proteome</keyword>
<reference evidence="12" key="1">
    <citation type="submission" date="2022-04" db="EMBL/GenBank/DDBJ databases">
        <title>Paenibacillus mangrovi sp. nov., a novel endophytic bacterium isolated from bark of Kandelia candel.</title>
        <authorList>
            <person name="Tuo L."/>
        </authorList>
    </citation>
    <scope>NUCLEOTIDE SEQUENCE</scope>
    <source>
        <strain evidence="12">KQZ6P-2</strain>
    </source>
</reference>
<dbReference type="InterPro" id="IPR032694">
    <property type="entry name" value="CopC/D"/>
</dbReference>
<evidence type="ECO:0000256" key="9">
    <source>
        <dbReference type="SAM" id="Phobius"/>
    </source>
</evidence>
<keyword evidence="8 9" id="KW-0472">Membrane</keyword>
<evidence type="ECO:0000256" key="3">
    <source>
        <dbReference type="ARBA" id="ARBA00022692"/>
    </source>
</evidence>
<evidence type="ECO:0000256" key="5">
    <source>
        <dbReference type="ARBA" id="ARBA00022729"/>
    </source>
</evidence>
<feature type="domain" description="Copper resistance protein D" evidence="11">
    <location>
        <begin position="346"/>
        <end position="438"/>
    </location>
</feature>
<dbReference type="PANTHER" id="PTHR34820:SF4">
    <property type="entry name" value="INNER MEMBRANE PROTEIN YEBZ"/>
    <property type="match status" value="1"/>
</dbReference>